<evidence type="ECO:0000256" key="4">
    <source>
        <dbReference type="SAM" id="MobiDB-lite"/>
    </source>
</evidence>
<dbReference type="EMBL" id="SGPK01000167">
    <property type="protein sequence ID" value="THH06938.1"/>
    <property type="molecule type" value="Genomic_DNA"/>
</dbReference>
<dbReference type="InterPro" id="IPR011990">
    <property type="entry name" value="TPR-like_helical_dom_sf"/>
</dbReference>
<dbReference type="GO" id="GO:1902369">
    <property type="term" value="P:negative regulation of RNA catabolic process"/>
    <property type="evidence" value="ECO:0007669"/>
    <property type="project" value="TreeGrafter"/>
</dbReference>
<dbReference type="OrthoDB" id="297219at2759"/>
<feature type="compositionally biased region" description="Polar residues" evidence="4">
    <location>
        <begin position="22"/>
        <end position="31"/>
    </location>
</feature>
<evidence type="ECO:0000256" key="3">
    <source>
        <dbReference type="ARBA" id="ARBA00023242"/>
    </source>
</evidence>
<dbReference type="PANTHER" id="PTHR13471">
    <property type="entry name" value="TETRATRICOPEPTIDE-LIKE HELICAL"/>
    <property type="match status" value="1"/>
</dbReference>
<dbReference type="GO" id="GO:0031048">
    <property type="term" value="P:regulatory ncRNA-mediated heterochromatin formation"/>
    <property type="evidence" value="ECO:0007669"/>
    <property type="project" value="TreeGrafter"/>
</dbReference>
<feature type="region of interest" description="Disordered" evidence="4">
    <location>
        <begin position="1"/>
        <end position="113"/>
    </location>
</feature>
<feature type="compositionally biased region" description="Low complexity" evidence="4">
    <location>
        <begin position="245"/>
        <end position="256"/>
    </location>
</feature>
<dbReference type="PANTHER" id="PTHR13471:SF0">
    <property type="entry name" value="NUCLEAR EXOSOME REGULATOR NRDE2"/>
    <property type="match status" value="1"/>
</dbReference>
<proteinExistence type="inferred from homology"/>
<protein>
    <submittedName>
        <fullName evidence="5">Uncharacterized protein</fullName>
    </submittedName>
</protein>
<feature type="region of interest" description="Disordered" evidence="4">
    <location>
        <begin position="1046"/>
        <end position="1066"/>
    </location>
</feature>
<evidence type="ECO:0000256" key="2">
    <source>
        <dbReference type="ARBA" id="ARBA00009265"/>
    </source>
</evidence>
<keyword evidence="3" id="KW-0539">Nucleus</keyword>
<dbReference type="Pfam" id="PF08424">
    <property type="entry name" value="NRDE-2"/>
    <property type="match status" value="2"/>
</dbReference>
<comment type="similarity">
    <text evidence="2">Belongs to the NRDE2 family.</text>
</comment>
<dbReference type="AlphaFoldDB" id="A0A4S4L7Y2"/>
<gene>
    <name evidence="5" type="ORF">EW145_g3737</name>
</gene>
<organism evidence="5 6">
    <name type="scientific">Phellinidium pouzarii</name>
    <dbReference type="NCBI Taxonomy" id="167371"/>
    <lineage>
        <taxon>Eukaryota</taxon>
        <taxon>Fungi</taxon>
        <taxon>Dikarya</taxon>
        <taxon>Basidiomycota</taxon>
        <taxon>Agaricomycotina</taxon>
        <taxon>Agaricomycetes</taxon>
        <taxon>Hymenochaetales</taxon>
        <taxon>Hymenochaetaceae</taxon>
        <taxon>Phellinidium</taxon>
    </lineage>
</organism>
<feature type="compositionally biased region" description="Basic and acidic residues" evidence="4">
    <location>
        <begin position="268"/>
        <end position="277"/>
    </location>
</feature>
<evidence type="ECO:0000313" key="6">
    <source>
        <dbReference type="Proteomes" id="UP000308199"/>
    </source>
</evidence>
<comment type="subcellular location">
    <subcellularLocation>
        <location evidence="1">Nucleus</location>
    </subcellularLocation>
</comment>
<dbReference type="Gene3D" id="1.25.40.10">
    <property type="entry name" value="Tetratricopeptide repeat domain"/>
    <property type="match status" value="1"/>
</dbReference>
<evidence type="ECO:0000256" key="1">
    <source>
        <dbReference type="ARBA" id="ARBA00004123"/>
    </source>
</evidence>
<keyword evidence="6" id="KW-1185">Reference proteome</keyword>
<feature type="compositionally biased region" description="Acidic residues" evidence="4">
    <location>
        <begin position="1046"/>
        <end position="1060"/>
    </location>
</feature>
<dbReference type="SUPFAM" id="SSF48452">
    <property type="entry name" value="TPR-like"/>
    <property type="match status" value="1"/>
</dbReference>
<feature type="compositionally biased region" description="Low complexity" evidence="4">
    <location>
        <begin position="1"/>
        <end position="17"/>
    </location>
</feature>
<feature type="compositionally biased region" description="Basic and acidic residues" evidence="4">
    <location>
        <begin position="51"/>
        <end position="70"/>
    </location>
</feature>
<dbReference type="GO" id="GO:0071013">
    <property type="term" value="C:catalytic step 2 spliceosome"/>
    <property type="evidence" value="ECO:0007669"/>
    <property type="project" value="TreeGrafter"/>
</dbReference>
<dbReference type="InterPro" id="IPR013633">
    <property type="entry name" value="NRDE-2"/>
</dbReference>
<accession>A0A4S4L7Y2</accession>
<reference evidence="5 6" key="1">
    <citation type="submission" date="2019-02" db="EMBL/GenBank/DDBJ databases">
        <title>Genome sequencing of the rare red list fungi Phellinidium pouzarii.</title>
        <authorList>
            <person name="Buettner E."/>
            <person name="Kellner H."/>
        </authorList>
    </citation>
    <scope>NUCLEOTIDE SEQUENCE [LARGE SCALE GENOMIC DNA]</scope>
    <source>
        <strain evidence="5 6">DSM 108285</strain>
    </source>
</reference>
<sequence>MTAPSFSSFPPVFSSFPDVKPSLSSRPQSPHVSEHESLKHAKHKDKKRRNERGSDCNKDNEIRIGHEKEGYRKKRDRHRDGTSKHANYERSESSRHRTKQMDDEREHDAKHTQTADIYSRVFFQDGKGDPLNITYGGLHTGDIPKYWLVSHGKKALGLDPRLSILYRGGKGAEVGESGWHNRAPQLTDSRARTLLAGQTRRLTTSARTLLRYEEVNGFVRVPSGKVEGKYQAYRSITREDEDNSDSGSSSASGNESSDYESESSPMTAREESLRDLEQKLREDPTSIPDWLRLVENSLNGVPSTSRNAEKAHSEISVSILSRALSEHPDNALSSLLRLKYLKMGENIWNERKLNSEWDDALRLSESADICVEWLDWRMRSSADFNNVLRDACKALELVARGLKGDCVELARLRIFWRTAIFLQQAGYVERGFAMFQAQAEMYVLHSLKVGEPFAKGWKLTTETKHGDGDVGASEAVKIGESDSSDSYKTWHCQEKGLDRRLFMPTRASNMDEDDPYSTILFTDVRPFLFSLQSAKGRDRFRLVWLSFMGLHIPGLSSSLSSSSTASDDRWADTAFMQPEFLEKLFPKRNSAHLDVADSLVGVTIGREKIYKPSFEAVKAWSLGVLEPLEGLTIDGRYRMWEKRKIVESDGGVHSAIGHIFKQVRRESEDLQWDILGLAFEATKPDSRSALKRSQNLLSVNSSSPELLTAHAYLERMNGKNDKARKVYKVGLDSLAQGNEDSVVCLWWGAVELEWLLSQNDVALELILRGAGQPGEQTGVHILRAKRRLEEICQQENTSKWRLRLNWIKLRLLLELLTGTIEAAIAIVKRFQRKEERGELEHESLTVASLLMIYHHTVTLRNSASPALLRGLVHEALEVYPSNSVVLGLFLECEKGEGVWGRVRALMGEKTGGMLQEKSIARRLTEVWIANWEEGRWLGEVERVRSGLESAVACDRTKGSAIIWNLFVKFEIAAGNLKRAKSVLFRALGECPLVKDLYLLAFDDDLRHVFSNRELMGLSDTMIERNLRLRMSLGEFLESHEYLENEDVTNSGDDENEDELEYDSREY</sequence>
<feature type="region of interest" description="Disordered" evidence="4">
    <location>
        <begin position="235"/>
        <end position="277"/>
    </location>
</feature>
<feature type="compositionally biased region" description="Basic and acidic residues" evidence="4">
    <location>
        <begin position="78"/>
        <end position="113"/>
    </location>
</feature>
<name>A0A4S4L7Y2_9AGAM</name>
<evidence type="ECO:0000313" key="5">
    <source>
        <dbReference type="EMBL" id="THH06938.1"/>
    </source>
</evidence>
<dbReference type="Proteomes" id="UP000308199">
    <property type="component" value="Unassembled WGS sequence"/>
</dbReference>
<comment type="caution">
    <text evidence="5">The sequence shown here is derived from an EMBL/GenBank/DDBJ whole genome shotgun (WGS) entry which is preliminary data.</text>
</comment>
<feature type="compositionally biased region" description="Basic residues" evidence="4">
    <location>
        <begin position="40"/>
        <end position="50"/>
    </location>
</feature>